<keyword evidence="4" id="KW-0808">Transferase</keyword>
<dbReference type="PANTHER" id="PTHR43300:SF4">
    <property type="entry name" value="ACYL-[ACYL-CARRIER-PROTEIN]--UDP-N-ACETYLGLUCOSAMINE O-ACYLTRANSFERASE"/>
    <property type="match status" value="1"/>
</dbReference>
<reference evidence="4 5" key="1">
    <citation type="submission" date="2016-10" db="EMBL/GenBank/DDBJ databases">
        <authorList>
            <person name="de Groot N.N."/>
        </authorList>
    </citation>
    <scope>NUCLEOTIDE SEQUENCE [LARGE SCALE GENOMIC DNA]</scope>
    <source>
        <strain evidence="5">DSM 938 / 37b4</strain>
    </source>
</reference>
<keyword evidence="4" id="KW-0012">Acyltransferase</keyword>
<proteinExistence type="inferred from homology"/>
<dbReference type="PANTHER" id="PTHR43300">
    <property type="entry name" value="ACETYLTRANSFERASE"/>
    <property type="match status" value="1"/>
</dbReference>
<evidence type="ECO:0000259" key="3">
    <source>
        <dbReference type="Pfam" id="PF24894"/>
    </source>
</evidence>
<dbReference type="InterPro" id="IPR020019">
    <property type="entry name" value="AcTrfase_PglD-like"/>
</dbReference>
<name>A0A1G7D2L5_RHOCA</name>
<feature type="domain" description="Glucose-1-phosphate adenylyltransferase/Bifunctional protein GlmU-like C-terminal hexapeptide" evidence="3">
    <location>
        <begin position="84"/>
        <end position="162"/>
    </location>
</feature>
<evidence type="ECO:0000256" key="1">
    <source>
        <dbReference type="ARBA" id="ARBA00007274"/>
    </source>
</evidence>
<evidence type="ECO:0000313" key="5">
    <source>
        <dbReference type="Proteomes" id="UP000183812"/>
    </source>
</evidence>
<evidence type="ECO:0000313" key="4">
    <source>
        <dbReference type="EMBL" id="SDE45280.1"/>
    </source>
</evidence>
<dbReference type="SUPFAM" id="SSF51161">
    <property type="entry name" value="Trimeric LpxA-like enzymes"/>
    <property type="match status" value="1"/>
</dbReference>
<dbReference type="EMBL" id="FNAY01000001">
    <property type="protein sequence ID" value="SDE45280.1"/>
    <property type="molecule type" value="Genomic_DNA"/>
</dbReference>
<dbReference type="Proteomes" id="UP000183812">
    <property type="component" value="Unassembled WGS sequence"/>
</dbReference>
<organism evidence="4 5">
    <name type="scientific">Rhodobacter capsulatus</name>
    <name type="common">Rhodopseudomonas capsulata</name>
    <dbReference type="NCBI Taxonomy" id="1061"/>
    <lineage>
        <taxon>Bacteria</taxon>
        <taxon>Pseudomonadati</taxon>
        <taxon>Pseudomonadota</taxon>
        <taxon>Alphaproteobacteria</taxon>
        <taxon>Rhodobacterales</taxon>
        <taxon>Rhodobacter group</taxon>
        <taxon>Rhodobacter</taxon>
    </lineage>
</organism>
<dbReference type="InterPro" id="IPR050179">
    <property type="entry name" value="Trans_hexapeptide_repeat"/>
</dbReference>
<sequence>MDIILFGVGQIAEVMAHYVQQDPHLNLVGFTVDRAYLPPSGEFKGLPVAAWDDASTLFPPGKIRILGPVSYRGNNTFRRDRHFEAKERGYSFASYIHPSSHVSGAEIGENSVILEECTVQPYAKLGTGSILWSKVHIGHHAQIGDFCFFASFCGIAGNARVGDCTFFGGQTGLADNLSVGSGCIIGAGTAVTETIPDGALAISRGTRVLPNGARRFARRLLG</sequence>
<protein>
    <submittedName>
        <fullName evidence="4">Sugar O-acyltransferase, sialic acid O-acetyltransferase NeuD family</fullName>
    </submittedName>
</protein>
<dbReference type="InterPro" id="IPR011004">
    <property type="entry name" value="Trimer_LpxA-like_sf"/>
</dbReference>
<dbReference type="RefSeq" id="WP_254771467.1">
    <property type="nucleotide sequence ID" value="NZ_CP119563.1"/>
</dbReference>
<dbReference type="AlphaFoldDB" id="A0A1G7D2L5"/>
<evidence type="ECO:0000256" key="2">
    <source>
        <dbReference type="PIRSR" id="PIRSR620019-2"/>
    </source>
</evidence>
<dbReference type="CDD" id="cd03360">
    <property type="entry name" value="LbH_AT_putative"/>
    <property type="match status" value="1"/>
</dbReference>
<dbReference type="GO" id="GO:0016746">
    <property type="term" value="F:acyltransferase activity"/>
    <property type="evidence" value="ECO:0007669"/>
    <property type="project" value="UniProtKB-KW"/>
</dbReference>
<dbReference type="Pfam" id="PF24894">
    <property type="entry name" value="Hexapep_GlmU"/>
    <property type="match status" value="1"/>
</dbReference>
<gene>
    <name evidence="4" type="ORF">SAMN04244550_00450</name>
</gene>
<dbReference type="Gene3D" id="2.160.10.10">
    <property type="entry name" value="Hexapeptide repeat proteins"/>
    <property type="match status" value="1"/>
</dbReference>
<accession>A0A1G7D2L5</accession>
<feature type="binding site" evidence="2">
    <location>
        <position position="73"/>
    </location>
    <ligand>
        <name>substrate</name>
    </ligand>
</feature>
<dbReference type="InterPro" id="IPR056818">
    <property type="entry name" value="GlmU/GlgC-like_hexapep"/>
</dbReference>
<comment type="similarity">
    <text evidence="1">Belongs to the transferase hexapeptide repeat family.</text>
</comment>